<keyword evidence="1" id="KW-0472">Membrane</keyword>
<protein>
    <submittedName>
        <fullName evidence="2">Uncharacterized protein</fullName>
    </submittedName>
</protein>
<dbReference type="Proteomes" id="UP000298653">
    <property type="component" value="Chromosome"/>
</dbReference>
<sequence length="124" mass="14134">MTIIYFVVLSIVIMFLGMLICICVDFFSLNESILSVFCVIIMGVLSFSLSLSISNVDKQKKEEIKQSLSSIENKLSSGYSLKYEDDVITSKGTKKDVLREYEKSPSDYYIDYDAKDKIVKIIKK</sequence>
<reference evidence="2 3" key="1">
    <citation type="submission" date="2019-05" db="EMBL/GenBank/DDBJ databases">
        <title>Complete genome sequencing of Anaerostipes rhamnosivorans.</title>
        <authorList>
            <person name="Bui T.P.N."/>
            <person name="de Vos W.M."/>
        </authorList>
    </citation>
    <scope>NUCLEOTIDE SEQUENCE [LARGE SCALE GENOMIC DNA]</scope>
    <source>
        <strain evidence="2 3">1y2</strain>
    </source>
</reference>
<keyword evidence="1" id="KW-0812">Transmembrane</keyword>
<feature type="transmembrane region" description="Helical" evidence="1">
    <location>
        <begin position="7"/>
        <end position="27"/>
    </location>
</feature>
<keyword evidence="3" id="KW-1185">Reference proteome</keyword>
<name>A0A4P8IBS5_9FIRM</name>
<dbReference type="EMBL" id="CP040058">
    <property type="protein sequence ID" value="QCP34906.1"/>
    <property type="molecule type" value="Genomic_DNA"/>
</dbReference>
<evidence type="ECO:0000313" key="2">
    <source>
        <dbReference type="EMBL" id="QCP34906.1"/>
    </source>
</evidence>
<feature type="transmembrane region" description="Helical" evidence="1">
    <location>
        <begin position="33"/>
        <end position="56"/>
    </location>
</feature>
<gene>
    <name evidence="2" type="ORF">AR1Y2_1452</name>
</gene>
<dbReference type="KEGG" id="arf:AR1Y2_1452"/>
<proteinExistence type="predicted"/>
<dbReference type="AlphaFoldDB" id="A0A4P8IBS5"/>
<organism evidence="2 3">
    <name type="scientific">Anaerostipes rhamnosivorans</name>
    <dbReference type="NCBI Taxonomy" id="1229621"/>
    <lineage>
        <taxon>Bacteria</taxon>
        <taxon>Bacillati</taxon>
        <taxon>Bacillota</taxon>
        <taxon>Clostridia</taxon>
        <taxon>Lachnospirales</taxon>
        <taxon>Lachnospiraceae</taxon>
        <taxon>Anaerostipes</taxon>
    </lineage>
</organism>
<accession>A0A4P8IBS5</accession>
<keyword evidence="1" id="KW-1133">Transmembrane helix</keyword>
<evidence type="ECO:0000256" key="1">
    <source>
        <dbReference type="SAM" id="Phobius"/>
    </source>
</evidence>
<evidence type="ECO:0000313" key="3">
    <source>
        <dbReference type="Proteomes" id="UP000298653"/>
    </source>
</evidence>
<dbReference type="RefSeq" id="WP_022261414.1">
    <property type="nucleotide sequence ID" value="NZ_CP040058.1"/>
</dbReference>